<keyword evidence="4 6" id="KW-1133">Transmembrane helix</keyword>
<dbReference type="EMBL" id="JACHBL010000002">
    <property type="protein sequence ID" value="MBB5599358.1"/>
    <property type="molecule type" value="Genomic_DNA"/>
</dbReference>
<protein>
    <submittedName>
        <fullName evidence="8">Type IV secretory pathway TraG/TraD family ATPase VirD4</fullName>
    </submittedName>
</protein>
<evidence type="ECO:0000256" key="5">
    <source>
        <dbReference type="ARBA" id="ARBA00023136"/>
    </source>
</evidence>
<dbReference type="InterPro" id="IPR027417">
    <property type="entry name" value="P-loop_NTPase"/>
</dbReference>
<dbReference type="PANTHER" id="PTHR37937:SF1">
    <property type="entry name" value="CONJUGATIVE TRANSFER: DNA TRANSPORT"/>
    <property type="match status" value="1"/>
</dbReference>
<keyword evidence="5 6" id="KW-0472">Membrane</keyword>
<accession>A0A7W9DC34</accession>
<evidence type="ECO:0000256" key="4">
    <source>
        <dbReference type="ARBA" id="ARBA00022989"/>
    </source>
</evidence>
<dbReference type="GO" id="GO:0005886">
    <property type="term" value="C:plasma membrane"/>
    <property type="evidence" value="ECO:0007669"/>
    <property type="project" value="UniProtKB-SubCell"/>
</dbReference>
<comment type="subcellular location">
    <subcellularLocation>
        <location evidence="1">Cell membrane</location>
        <topology evidence="1">Multi-pass membrane protein</topology>
    </subcellularLocation>
</comment>
<dbReference type="Proteomes" id="UP000523863">
    <property type="component" value="Unassembled WGS sequence"/>
</dbReference>
<name>A0A7W9DC34_9MICC</name>
<proteinExistence type="predicted"/>
<dbReference type="Pfam" id="PF12696">
    <property type="entry name" value="TraG-D_C"/>
    <property type="match status" value="1"/>
</dbReference>
<organism evidence="8 9">
    <name type="scientific">Neomicrococcus lactis</name>
    <dbReference type="NCBI Taxonomy" id="732241"/>
    <lineage>
        <taxon>Bacteria</taxon>
        <taxon>Bacillati</taxon>
        <taxon>Actinomycetota</taxon>
        <taxon>Actinomycetes</taxon>
        <taxon>Micrococcales</taxon>
        <taxon>Micrococcaceae</taxon>
        <taxon>Neomicrococcus</taxon>
    </lineage>
</organism>
<dbReference type="CDD" id="cd01127">
    <property type="entry name" value="TrwB_TraG_TraD_VirD4"/>
    <property type="match status" value="1"/>
</dbReference>
<evidence type="ECO:0000256" key="2">
    <source>
        <dbReference type="ARBA" id="ARBA00022475"/>
    </source>
</evidence>
<dbReference type="AlphaFoldDB" id="A0A7W9DC34"/>
<evidence type="ECO:0000313" key="8">
    <source>
        <dbReference type="EMBL" id="MBB5599358.1"/>
    </source>
</evidence>
<keyword evidence="2" id="KW-1003">Cell membrane</keyword>
<evidence type="ECO:0000313" key="9">
    <source>
        <dbReference type="Proteomes" id="UP000523863"/>
    </source>
</evidence>
<dbReference type="InterPro" id="IPR051539">
    <property type="entry name" value="T4SS-coupling_protein"/>
</dbReference>
<sequence>MTFFGDPRAGRRSQPGTHEGPWIVLLIVITIGLVCGLLWGLAGALDPATVQAAGTKNPVGIIVAQSRGHAPVSGWQVGLTLAGFLILAGVGVLLVNALRKRGKNRSRVDHLASKMSRPKDFTSLMEKAAQEDAARLRAEKAGPGVPLAKLVGNGQRLYASWEWVQIWLMGPRAGKTSCVCVPQIIETNGPVLATSNKRDIVDLTRGPRSLNGVVWVHDVQDIIGEEPSWWWNPLSFVENMETAETLTDVFISSATDAGAKQDAYFESDGKRLLSHMLFAASVGERPITDVFTWAQDPEDKTPRNLLIEAGYEDLGSALGKIQTLTEKQRDGVYGTMRPWVNVLSYENVVPWITHDPGKNRPEFNHVKFASSTDTLYLISKEGAGTARAVTAALAVAVLTAAEKTAARQAGGRLSPPMTGVLDEVANVVRWRQLPDVYSHYGSRGIVLSSFFQGWDQGLEAFGEKGMKKLWSAANIRVAGSGLSDNTFLPFLSQLVGDYDVVKRSSSAQKGGRSVSTSIQREKIMDVADLAALPRGRGILTSSGMPSALIELEHFSTKDYGELCRISEKSFLAAAPRQPEAG</sequence>
<feature type="transmembrane region" description="Helical" evidence="6">
    <location>
        <begin position="21"/>
        <end position="42"/>
    </location>
</feature>
<feature type="domain" description="TraD/TraG TraM recognition site" evidence="7">
    <location>
        <begin position="416"/>
        <end position="534"/>
    </location>
</feature>
<feature type="transmembrane region" description="Helical" evidence="6">
    <location>
        <begin position="75"/>
        <end position="98"/>
    </location>
</feature>
<evidence type="ECO:0000256" key="3">
    <source>
        <dbReference type="ARBA" id="ARBA00022692"/>
    </source>
</evidence>
<dbReference type="PANTHER" id="PTHR37937">
    <property type="entry name" value="CONJUGATIVE TRANSFER: DNA TRANSPORT"/>
    <property type="match status" value="1"/>
</dbReference>
<evidence type="ECO:0000256" key="6">
    <source>
        <dbReference type="SAM" id="Phobius"/>
    </source>
</evidence>
<comment type="caution">
    <text evidence="8">The sequence shown here is derived from an EMBL/GenBank/DDBJ whole genome shotgun (WGS) entry which is preliminary data.</text>
</comment>
<evidence type="ECO:0000256" key="1">
    <source>
        <dbReference type="ARBA" id="ARBA00004651"/>
    </source>
</evidence>
<evidence type="ECO:0000259" key="7">
    <source>
        <dbReference type="Pfam" id="PF12696"/>
    </source>
</evidence>
<keyword evidence="9" id="KW-1185">Reference proteome</keyword>
<dbReference type="InterPro" id="IPR032689">
    <property type="entry name" value="TraG-D_C"/>
</dbReference>
<dbReference type="SUPFAM" id="SSF52540">
    <property type="entry name" value="P-loop containing nucleoside triphosphate hydrolases"/>
    <property type="match status" value="1"/>
</dbReference>
<keyword evidence="3 6" id="KW-0812">Transmembrane</keyword>
<dbReference type="Gene3D" id="3.40.50.300">
    <property type="entry name" value="P-loop containing nucleotide triphosphate hydrolases"/>
    <property type="match status" value="1"/>
</dbReference>
<dbReference type="RefSeq" id="WP_183645192.1">
    <property type="nucleotide sequence ID" value="NZ_JACHBL010000002.1"/>
</dbReference>
<gene>
    <name evidence="8" type="ORF">BKA12_002497</name>
</gene>
<reference evidence="8 9" key="1">
    <citation type="submission" date="2020-08" db="EMBL/GenBank/DDBJ databases">
        <title>Sequencing the genomes of 1000 actinobacteria strains.</title>
        <authorList>
            <person name="Klenk H.-P."/>
        </authorList>
    </citation>
    <scope>NUCLEOTIDE SEQUENCE [LARGE SCALE GENOMIC DNA]</scope>
    <source>
        <strain evidence="8 9">DSM 23694</strain>
    </source>
</reference>